<name>A0ABS2N1J5_9BACI</name>
<evidence type="ECO:0000313" key="7">
    <source>
        <dbReference type="Proteomes" id="UP001296943"/>
    </source>
</evidence>
<dbReference type="CDD" id="cd01129">
    <property type="entry name" value="PulE-GspE-like"/>
    <property type="match status" value="1"/>
</dbReference>
<dbReference type="Gene3D" id="3.30.300.160">
    <property type="entry name" value="Type II secretion system, protein E, N-terminal domain"/>
    <property type="match status" value="1"/>
</dbReference>
<keyword evidence="2" id="KW-0547">Nucleotide-binding</keyword>
<evidence type="ECO:0000313" key="6">
    <source>
        <dbReference type="EMBL" id="MBM7572017.1"/>
    </source>
</evidence>
<dbReference type="InterPro" id="IPR027417">
    <property type="entry name" value="P-loop_NTPase"/>
</dbReference>
<dbReference type="InterPro" id="IPR037257">
    <property type="entry name" value="T2SS_E_N_sf"/>
</dbReference>
<reference evidence="6 7" key="1">
    <citation type="submission" date="2021-01" db="EMBL/GenBank/DDBJ databases">
        <title>Genomic Encyclopedia of Type Strains, Phase IV (KMG-IV): sequencing the most valuable type-strain genomes for metagenomic binning, comparative biology and taxonomic classification.</title>
        <authorList>
            <person name="Goeker M."/>
        </authorList>
    </citation>
    <scope>NUCLEOTIDE SEQUENCE [LARGE SCALE GENOMIC DNA]</scope>
    <source>
        <strain evidence="6 7">DSM 23711</strain>
    </source>
</reference>
<dbReference type="PANTHER" id="PTHR30258:SF1">
    <property type="entry name" value="PROTEIN TRANSPORT PROTEIN HOFB HOMOLOG"/>
    <property type="match status" value="1"/>
</dbReference>
<keyword evidence="7" id="KW-1185">Reference proteome</keyword>
<proteinExistence type="inferred from homology"/>
<dbReference type="Pfam" id="PF05157">
    <property type="entry name" value="MshEN"/>
    <property type="match status" value="1"/>
</dbReference>
<dbReference type="InterPro" id="IPR007831">
    <property type="entry name" value="T2SS_GspE_N"/>
</dbReference>
<dbReference type="Proteomes" id="UP001296943">
    <property type="component" value="Unassembled WGS sequence"/>
</dbReference>
<accession>A0ABS2N1J5</accession>
<organism evidence="6 7">
    <name type="scientific">Aquibacillus albus</name>
    <dbReference type="NCBI Taxonomy" id="1168171"/>
    <lineage>
        <taxon>Bacteria</taxon>
        <taxon>Bacillati</taxon>
        <taxon>Bacillota</taxon>
        <taxon>Bacilli</taxon>
        <taxon>Bacillales</taxon>
        <taxon>Bacillaceae</taxon>
        <taxon>Aquibacillus</taxon>
    </lineage>
</organism>
<sequence length="541" mass="60900">MQRRKKLGDLLKESGFITEEQIEETLQKKKEGQKLGDALLDRGLITEQQLIEVLEFQLGIPSVALYRYPIDAALVKLVPKEFARKNLLIPVSQQDNTITVAMRDPMDYYAIDHLELSTGFQISPVIATKDDILQAINRYYNINDMETETIATSEEDDAPAIRIIDQLLQTGVTLKASDIHIDPNDTNILIRYRVDGILRTERAIPKDMQNSLTARVKILADLDITKTRLPQDGRIRTTIDQVPVDLRIATLPTVFGEKIVIRILDLENVLKSLLQLDFSEDNYEKYVKLIEQPSGLILLTGPTGSGKTSTLYASINHLNREEVNIMTIEDPVEYQLDGINQVQVNNSVGLSFATGLRSILRQDPNIIMVGEIRDTETAEIAIRASLTGHLVFSTLHTNSAVAAIPRLIDMDIEPYLVVSSLSAIMAQRLVKCICRDCKTARSITDMEKKLLNRHSIELNEIAYGKGCNSCQHTGYKSRMAIHELIVIDDDIRQMMMNNQSITEIRQYIRNNGLKFLVDDGLAKVKQGLTTIEEVLRVASDM</sequence>
<evidence type="ECO:0000259" key="4">
    <source>
        <dbReference type="Pfam" id="PF00437"/>
    </source>
</evidence>
<evidence type="ECO:0000256" key="1">
    <source>
        <dbReference type="ARBA" id="ARBA00006611"/>
    </source>
</evidence>
<comment type="caution">
    <text evidence="6">The sequence shown here is derived from an EMBL/GenBank/DDBJ whole genome shotgun (WGS) entry which is preliminary data.</text>
</comment>
<dbReference type="PANTHER" id="PTHR30258">
    <property type="entry name" value="TYPE II SECRETION SYSTEM PROTEIN GSPE-RELATED"/>
    <property type="match status" value="1"/>
</dbReference>
<evidence type="ECO:0000259" key="5">
    <source>
        <dbReference type="Pfam" id="PF05157"/>
    </source>
</evidence>
<dbReference type="EMBL" id="JAFBDR010000013">
    <property type="protein sequence ID" value="MBM7572017.1"/>
    <property type="molecule type" value="Genomic_DNA"/>
</dbReference>
<protein>
    <submittedName>
        <fullName evidence="6">Type IV pilus assembly protein PilB</fullName>
    </submittedName>
</protein>
<keyword evidence="3" id="KW-0067">ATP-binding</keyword>
<dbReference type="Pfam" id="PF00437">
    <property type="entry name" value="T2SSE"/>
    <property type="match status" value="1"/>
</dbReference>
<gene>
    <name evidence="6" type="ORF">JOC48_002518</name>
</gene>
<evidence type="ECO:0000256" key="3">
    <source>
        <dbReference type="ARBA" id="ARBA00022840"/>
    </source>
</evidence>
<dbReference type="Gene3D" id="3.30.450.90">
    <property type="match status" value="1"/>
</dbReference>
<feature type="domain" description="Bacterial type II secretion system protein E" evidence="4">
    <location>
        <begin position="154"/>
        <end position="536"/>
    </location>
</feature>
<dbReference type="SUPFAM" id="SSF160246">
    <property type="entry name" value="EspE N-terminal domain-like"/>
    <property type="match status" value="1"/>
</dbReference>
<comment type="similarity">
    <text evidence="1">Belongs to the GSP E family.</text>
</comment>
<dbReference type="SUPFAM" id="SSF52540">
    <property type="entry name" value="P-loop containing nucleoside triphosphate hydrolases"/>
    <property type="match status" value="1"/>
</dbReference>
<dbReference type="Gene3D" id="3.40.50.300">
    <property type="entry name" value="P-loop containing nucleotide triphosphate hydrolases"/>
    <property type="match status" value="1"/>
</dbReference>
<evidence type="ECO:0000256" key="2">
    <source>
        <dbReference type="ARBA" id="ARBA00022741"/>
    </source>
</evidence>
<dbReference type="InterPro" id="IPR001482">
    <property type="entry name" value="T2SS/T4SS_dom"/>
</dbReference>
<feature type="domain" description="Type II secretion system protein GspE N-terminal" evidence="5">
    <location>
        <begin position="58"/>
        <end position="141"/>
    </location>
</feature>